<gene>
    <name evidence="2" type="ORF">A7J57_23820</name>
</gene>
<sequence length="129" mass="13778">MAGGVTGVPARYRLFAVISASVPLLIFAQVLLAGLSIYYDGSLISLHKGLGMLVALPILSLAVLALRYDELRPNLARTLGLLSLYCLQVALMSIGRETGNGLLQALHLPNAFIIGAFSDYAARQARRPL</sequence>
<evidence type="ECO:0000256" key="1">
    <source>
        <dbReference type="SAM" id="Phobius"/>
    </source>
</evidence>
<comment type="caution">
    <text evidence="2">The sequence shown here is derived from an EMBL/GenBank/DDBJ whole genome shotgun (WGS) entry which is preliminary data.</text>
</comment>
<feature type="transmembrane region" description="Helical" evidence="1">
    <location>
        <begin position="12"/>
        <end position="38"/>
    </location>
</feature>
<protein>
    <submittedName>
        <fullName evidence="2">Uncharacterized protein</fullName>
    </submittedName>
</protein>
<keyword evidence="1" id="KW-0812">Transmembrane</keyword>
<keyword evidence="1" id="KW-1133">Transmembrane helix</keyword>
<organism evidence="2 3">
    <name type="scientific">Agrobacterium tumefaciens</name>
    <dbReference type="NCBI Taxonomy" id="358"/>
    <lineage>
        <taxon>Bacteria</taxon>
        <taxon>Pseudomonadati</taxon>
        <taxon>Pseudomonadota</taxon>
        <taxon>Alphaproteobacteria</taxon>
        <taxon>Hyphomicrobiales</taxon>
        <taxon>Rhizobiaceae</taxon>
        <taxon>Rhizobium/Agrobacterium group</taxon>
        <taxon>Agrobacterium</taxon>
        <taxon>Agrobacterium tumefaciens complex</taxon>
    </lineage>
</organism>
<dbReference type="InterPro" id="IPR046192">
    <property type="entry name" value="DUF6220"/>
</dbReference>
<evidence type="ECO:0000313" key="2">
    <source>
        <dbReference type="EMBL" id="OAE39406.1"/>
    </source>
</evidence>
<reference evidence="2 3" key="1">
    <citation type="submission" date="2016-05" db="EMBL/GenBank/DDBJ databases">
        <authorList>
            <person name="Lavstsen T."/>
            <person name="Jespersen J.S."/>
        </authorList>
    </citation>
    <scope>NUCLEOTIDE SEQUENCE [LARGE SCALE GENOMIC DNA]</scope>
    <source>
        <strain evidence="2 3">KCJ1736</strain>
    </source>
</reference>
<dbReference type="Pfam" id="PF19728">
    <property type="entry name" value="DUF6220"/>
    <property type="match status" value="1"/>
</dbReference>
<feature type="transmembrane region" description="Helical" evidence="1">
    <location>
        <begin position="50"/>
        <end position="68"/>
    </location>
</feature>
<proteinExistence type="predicted"/>
<keyword evidence="1" id="KW-0472">Membrane</keyword>
<dbReference type="RefSeq" id="WP_063950651.1">
    <property type="nucleotide sequence ID" value="NZ_LXPS01000037.1"/>
</dbReference>
<dbReference type="Proteomes" id="UP000077098">
    <property type="component" value="Unassembled WGS sequence"/>
</dbReference>
<dbReference type="AlphaFoldDB" id="A0A176X0N3"/>
<evidence type="ECO:0000313" key="3">
    <source>
        <dbReference type="Proteomes" id="UP000077098"/>
    </source>
</evidence>
<accession>A0A176X0N3</accession>
<dbReference type="EMBL" id="LXPS01000037">
    <property type="protein sequence ID" value="OAE39406.1"/>
    <property type="molecule type" value="Genomic_DNA"/>
</dbReference>
<name>A0A176X0N3_AGRTU</name>